<dbReference type="Proteomes" id="UP001063698">
    <property type="component" value="Chromosome"/>
</dbReference>
<dbReference type="EMBL" id="CP006868">
    <property type="protein sequence ID" value="UXD22025.1"/>
    <property type="molecule type" value="Genomic_DNA"/>
</dbReference>
<proteinExistence type="predicted"/>
<protein>
    <submittedName>
        <fullName evidence="1">Uncharacterized protein</fullName>
    </submittedName>
</protein>
<name>A0A977KCD1_9CREN</name>
<dbReference type="KEGG" id="ipc:IPA_00970"/>
<accession>A0A977KCD1</accession>
<evidence type="ECO:0000313" key="1">
    <source>
        <dbReference type="EMBL" id="UXD22025.1"/>
    </source>
</evidence>
<evidence type="ECO:0000313" key="2">
    <source>
        <dbReference type="Proteomes" id="UP001063698"/>
    </source>
</evidence>
<sequence length="542" mass="61704">MSAITARVKKVEFEEMEKVLSDHFLEYILWDRRRRLRASRSIFLLGSIGIGKNGVVRSALKNVIRGMVSFVKEVKGEVPPHVRRYATCITQECQITKLKLMRRKDDAKIMRMVEGILDALDLSNCPECQEVSDEGILIFTSSLDLELYKNRIVLVEHAIPSSTPEELTGLRDLSKDYSKQSPPEWAVALRHARFGVLVLNDINYKCPEAVRLALNSISNEKRAGEYEFDKPVVLTANIEEDLDEYIESIQLALANRAEIYHMTPPKILTWMKYMNSTHRDNWLTSIGSFLLLTSSYGIFQDDRYIDDVFVSIPDENSLQAPTLRNFPTPRSWETVACHAKEYKEDYEYFLNIGNSRFACGELKKLNERAYSLLGSESLALSVVALVSSRRLNDALFRSGISRVARVGRWEIEDAMQLINGIIDFIEHLDDEIPCHIIPPGGKNLLISVLIINPFHRALNVLEKKLDPIKSSGRPSDLCRKIITLLENGEPATTFLSSLLRALQRDGEVVIDIKDQIVDEIKRRLSREPEEEEKLLPCLLSGP</sequence>
<organism evidence="1 2">
    <name type="scientific">Ignicoccus pacificus DSM 13166</name>
    <dbReference type="NCBI Taxonomy" id="940294"/>
    <lineage>
        <taxon>Archaea</taxon>
        <taxon>Thermoproteota</taxon>
        <taxon>Thermoprotei</taxon>
        <taxon>Desulfurococcales</taxon>
        <taxon>Desulfurococcaceae</taxon>
        <taxon>Ignicoccus</taxon>
    </lineage>
</organism>
<keyword evidence="2" id="KW-1185">Reference proteome</keyword>
<reference evidence="1" key="1">
    <citation type="submission" date="2013-11" db="EMBL/GenBank/DDBJ databases">
        <title>Comparative genomics of Ignicoccus.</title>
        <authorList>
            <person name="Podar M."/>
        </authorList>
    </citation>
    <scope>NUCLEOTIDE SEQUENCE</scope>
    <source>
        <strain evidence="1">DSM 13166</strain>
    </source>
</reference>
<gene>
    <name evidence="1" type="ORF">IPA_00970</name>
</gene>
<dbReference type="AlphaFoldDB" id="A0A977KCD1"/>